<keyword evidence="4" id="KW-0560">Oxidoreductase</keyword>
<keyword evidence="1" id="KW-0479">Metal-binding</keyword>
<name>A0A6J4QJC5_9PSEU</name>
<dbReference type="GO" id="GO:0051536">
    <property type="term" value="F:iron-sulfur cluster binding"/>
    <property type="evidence" value="ECO:0007669"/>
    <property type="project" value="UniProtKB-KW"/>
</dbReference>
<evidence type="ECO:0000256" key="1">
    <source>
        <dbReference type="ARBA" id="ARBA00022723"/>
    </source>
</evidence>
<feature type="non-terminal residue" evidence="4">
    <location>
        <position position="1"/>
    </location>
</feature>
<dbReference type="EMBL" id="CADCUS010000603">
    <property type="protein sequence ID" value="CAA9446556.1"/>
    <property type="molecule type" value="Genomic_DNA"/>
</dbReference>
<keyword evidence="2" id="KW-0408">Iron</keyword>
<dbReference type="GO" id="GO:0016020">
    <property type="term" value="C:membrane"/>
    <property type="evidence" value="ECO:0007669"/>
    <property type="project" value="TreeGrafter"/>
</dbReference>
<dbReference type="GO" id="GO:0022904">
    <property type="term" value="P:respiratory electron transport chain"/>
    <property type="evidence" value="ECO:0007669"/>
    <property type="project" value="TreeGrafter"/>
</dbReference>
<sequence length="76" mass="8014">DRLRHGHPLPVLRPARVALGTSQIDYNGRFCMSSAAAAGNRAFGADRGLPFPVTDLDDAEVVVLTGANVAETMPPL</sequence>
<dbReference type="EC" id="1.7.99.4" evidence="4"/>
<dbReference type="GO" id="GO:0046872">
    <property type="term" value="F:metal ion binding"/>
    <property type="evidence" value="ECO:0007669"/>
    <property type="project" value="UniProtKB-KW"/>
</dbReference>
<keyword evidence="3" id="KW-0411">Iron-sulfur</keyword>
<evidence type="ECO:0000256" key="3">
    <source>
        <dbReference type="ARBA" id="ARBA00023014"/>
    </source>
</evidence>
<dbReference type="SUPFAM" id="SSF53706">
    <property type="entry name" value="Formate dehydrogenase/DMSO reductase, domains 1-3"/>
    <property type="match status" value="1"/>
</dbReference>
<evidence type="ECO:0000256" key="2">
    <source>
        <dbReference type="ARBA" id="ARBA00023004"/>
    </source>
</evidence>
<dbReference type="InterPro" id="IPR050123">
    <property type="entry name" value="Prok_molybdopt-oxidoreductase"/>
</dbReference>
<dbReference type="Gene3D" id="3.40.228.10">
    <property type="entry name" value="Dimethylsulfoxide Reductase, domain 2"/>
    <property type="match status" value="1"/>
</dbReference>
<dbReference type="PANTHER" id="PTHR43105:SF10">
    <property type="entry name" value="NADH-QUINONE OXIDOREDUCTASE SUBUNIT G"/>
    <property type="match status" value="1"/>
</dbReference>
<feature type="non-terminal residue" evidence="4">
    <location>
        <position position="76"/>
    </location>
</feature>
<organism evidence="4">
    <name type="scientific">uncultured Pseudonocardia sp</name>
    <dbReference type="NCBI Taxonomy" id="211455"/>
    <lineage>
        <taxon>Bacteria</taxon>
        <taxon>Bacillati</taxon>
        <taxon>Actinomycetota</taxon>
        <taxon>Actinomycetes</taxon>
        <taxon>Pseudonocardiales</taxon>
        <taxon>Pseudonocardiaceae</taxon>
        <taxon>Pseudonocardia</taxon>
        <taxon>environmental samples</taxon>
    </lineage>
</organism>
<proteinExistence type="predicted"/>
<dbReference type="PANTHER" id="PTHR43105">
    <property type="entry name" value="RESPIRATORY NITRATE REDUCTASE"/>
    <property type="match status" value="1"/>
</dbReference>
<dbReference type="GO" id="GO:0003954">
    <property type="term" value="F:NADH dehydrogenase activity"/>
    <property type="evidence" value="ECO:0007669"/>
    <property type="project" value="TreeGrafter"/>
</dbReference>
<dbReference type="Gene3D" id="3.40.50.740">
    <property type="match status" value="1"/>
</dbReference>
<evidence type="ECO:0000313" key="4">
    <source>
        <dbReference type="EMBL" id="CAA9446556.1"/>
    </source>
</evidence>
<gene>
    <name evidence="4" type="ORF">AVDCRST_MAG66-4467</name>
</gene>
<dbReference type="AlphaFoldDB" id="A0A6J4QJC5"/>
<accession>A0A6J4QJC5</accession>
<reference evidence="4" key="1">
    <citation type="submission" date="2020-02" db="EMBL/GenBank/DDBJ databases">
        <authorList>
            <person name="Meier V. D."/>
        </authorList>
    </citation>
    <scope>NUCLEOTIDE SEQUENCE</scope>
    <source>
        <strain evidence="4">AVDCRST_MAG66</strain>
    </source>
</reference>
<protein>
    <submittedName>
        <fullName evidence="4">Assimilatory nitrate reductase large subunit</fullName>
        <ecNumber evidence="4">1.7.99.4</ecNumber>
    </submittedName>
</protein>